<proteinExistence type="inferred from homology"/>
<dbReference type="GO" id="GO:0005737">
    <property type="term" value="C:cytoplasm"/>
    <property type="evidence" value="ECO:0007669"/>
    <property type="project" value="UniProtKB-ARBA"/>
</dbReference>
<comment type="cofactor">
    <cofactor evidence="1">
        <name>FMN</name>
        <dbReference type="ChEBI" id="CHEBI:58210"/>
    </cofactor>
</comment>
<dbReference type="FunFam" id="3.20.20.70:FF:000056">
    <property type="entry name" value="hydroxyacid oxidase 2"/>
    <property type="match status" value="1"/>
</dbReference>
<protein>
    <submittedName>
        <fullName evidence="8">FMN-dependent alpha-hydroxy acid dehydrogenase (GlcD)</fullName>
        <ecNumber evidence="8">1.1.3.15</ecNumber>
    </submittedName>
</protein>
<evidence type="ECO:0000256" key="5">
    <source>
        <dbReference type="ARBA" id="ARBA00024042"/>
    </source>
</evidence>
<dbReference type="PANTHER" id="PTHR10578:SF107">
    <property type="entry name" value="2-HYDROXYACID OXIDASE 1"/>
    <property type="match status" value="1"/>
</dbReference>
<accession>A0A075GPT8</accession>
<dbReference type="Pfam" id="PF01070">
    <property type="entry name" value="FMN_dh"/>
    <property type="match status" value="1"/>
</dbReference>
<dbReference type="InterPro" id="IPR013785">
    <property type="entry name" value="Aldolase_TIM"/>
</dbReference>
<dbReference type="PANTHER" id="PTHR10578">
    <property type="entry name" value="S -2-HYDROXY-ACID OXIDASE-RELATED"/>
    <property type="match status" value="1"/>
</dbReference>
<dbReference type="InterPro" id="IPR000262">
    <property type="entry name" value="FMN-dep_DH"/>
</dbReference>
<dbReference type="PROSITE" id="PS51349">
    <property type="entry name" value="FMN_HYDROXY_ACID_DH_2"/>
    <property type="match status" value="1"/>
</dbReference>
<reference evidence="8" key="1">
    <citation type="journal article" date="2014" name="Genome Biol. Evol.">
        <title>Pangenome evidence for extensive interdomain horizontal transfer affecting lineage core and shell genes in uncultured planktonic thaumarchaeota and euryarchaeota.</title>
        <authorList>
            <person name="Deschamps P."/>
            <person name="Zivanovic Y."/>
            <person name="Moreira D."/>
            <person name="Rodriguez-Valera F."/>
            <person name="Lopez-Garcia P."/>
        </authorList>
    </citation>
    <scope>NUCLEOTIDE SEQUENCE</scope>
</reference>
<evidence type="ECO:0000256" key="3">
    <source>
        <dbReference type="ARBA" id="ARBA00022643"/>
    </source>
</evidence>
<feature type="region of interest" description="Disordered" evidence="6">
    <location>
        <begin position="189"/>
        <end position="209"/>
    </location>
</feature>
<comment type="similarity">
    <text evidence="5">Belongs to the FMN-dependent alpha-hydroxy acid dehydrogenase family.</text>
</comment>
<dbReference type="GO" id="GO:0010181">
    <property type="term" value="F:FMN binding"/>
    <property type="evidence" value="ECO:0007669"/>
    <property type="project" value="InterPro"/>
</dbReference>
<dbReference type="PIRSF" id="PIRSF000138">
    <property type="entry name" value="Al-hdrx_acd_dh"/>
    <property type="match status" value="1"/>
</dbReference>
<dbReference type="SUPFAM" id="SSF51395">
    <property type="entry name" value="FMN-linked oxidoreductases"/>
    <property type="match status" value="1"/>
</dbReference>
<evidence type="ECO:0000256" key="1">
    <source>
        <dbReference type="ARBA" id="ARBA00001917"/>
    </source>
</evidence>
<evidence type="ECO:0000256" key="6">
    <source>
        <dbReference type="SAM" id="MobiDB-lite"/>
    </source>
</evidence>
<dbReference type="Gene3D" id="3.20.20.70">
    <property type="entry name" value="Aldolase class I"/>
    <property type="match status" value="1"/>
</dbReference>
<dbReference type="GO" id="GO:0003973">
    <property type="term" value="F:(S)-2-hydroxy-acid oxidase activity"/>
    <property type="evidence" value="ECO:0007669"/>
    <property type="project" value="UniProtKB-EC"/>
</dbReference>
<evidence type="ECO:0000313" key="8">
    <source>
        <dbReference type="EMBL" id="AIF04102.1"/>
    </source>
</evidence>
<dbReference type="EC" id="1.1.3.15" evidence="8"/>
<feature type="domain" description="FMN hydroxy acid dehydrogenase" evidence="7">
    <location>
        <begin position="1"/>
        <end position="365"/>
    </location>
</feature>
<name>A0A075GPT8_9EURY</name>
<organism evidence="8">
    <name type="scientific">uncultured marine group II/III euryarchaeote KM3_170_G02</name>
    <dbReference type="NCBI Taxonomy" id="1457927"/>
    <lineage>
        <taxon>Archaea</taxon>
        <taxon>Methanobacteriati</taxon>
        <taxon>Methanobacteriota</taxon>
        <taxon>environmental samples</taxon>
    </lineage>
</organism>
<evidence type="ECO:0000259" key="7">
    <source>
        <dbReference type="PROSITE" id="PS51349"/>
    </source>
</evidence>
<keyword evidence="4 8" id="KW-0560">Oxidoreductase</keyword>
<sequence length="370" mass="40764">MTEELPINLYEYERLAKDLISQPEWDFVEGGATDEITINRTREAFDSIMLRPRMLVDVDQRDLTTTVLGEKIDFPVMLCPAGHHNRAHSEGEIATVRAANEMNVGMILSSGSSVVMEDVASASTRPIWFQQYFYRDQAMTELMAHRAEDSGYSALCVTLDSSVQSKRERNIRNNYPRLATPNYDGMGSEEDFSVRSSYRPSSDDAPDNVTGLVSPKVTWEEFDWLGSKTDLPLIAKGVMTAEDAKLAVDHGVKAIIVSNHGGRNLDSTFATIEVLPEVAEIVDGKAEIYLDGGIRRGADILKAIALGADAVLIGRPIFWGLAAGGTEGLKHLLRILRDEFDSTMGLCGKPDIKSIDRTVVGRKSPLLDLI</sequence>
<gene>
    <name evidence="8" type="primary">glcD</name>
</gene>
<evidence type="ECO:0000256" key="2">
    <source>
        <dbReference type="ARBA" id="ARBA00022630"/>
    </source>
</evidence>
<dbReference type="CDD" id="cd02809">
    <property type="entry name" value="alpha_hydroxyacid_oxid_FMN"/>
    <property type="match status" value="1"/>
</dbReference>
<dbReference type="InterPro" id="IPR012133">
    <property type="entry name" value="Alpha-hydoxy_acid_DH_FMN"/>
</dbReference>
<keyword evidence="3" id="KW-0288">FMN</keyword>
<dbReference type="EMBL" id="KF900699">
    <property type="protein sequence ID" value="AIF04102.1"/>
    <property type="molecule type" value="Genomic_DNA"/>
</dbReference>
<dbReference type="AlphaFoldDB" id="A0A075GPT8"/>
<dbReference type="InterPro" id="IPR037396">
    <property type="entry name" value="FMN_HAD"/>
</dbReference>
<evidence type="ECO:0000256" key="4">
    <source>
        <dbReference type="ARBA" id="ARBA00023002"/>
    </source>
</evidence>
<keyword evidence="2" id="KW-0285">Flavoprotein</keyword>